<dbReference type="EMBL" id="JAUSUA010000001">
    <property type="protein sequence ID" value="MDQ0205364.1"/>
    <property type="molecule type" value="Genomic_DNA"/>
</dbReference>
<protein>
    <submittedName>
        <fullName evidence="1">Uncharacterized protein</fullName>
    </submittedName>
</protein>
<sequence length="29" mass="3402">MDDHQQMLKVNKDGWEKSAERLFGRTALP</sequence>
<accession>A0ABT9YEA0</accession>
<dbReference type="Proteomes" id="UP001225034">
    <property type="component" value="Unassembled WGS sequence"/>
</dbReference>
<proteinExistence type="predicted"/>
<name>A0ABT9YEA0_9BACI</name>
<organism evidence="1 2">
    <name type="scientific">Alkalicoccobacillus murimartini</name>
    <dbReference type="NCBI Taxonomy" id="171685"/>
    <lineage>
        <taxon>Bacteria</taxon>
        <taxon>Bacillati</taxon>
        <taxon>Bacillota</taxon>
        <taxon>Bacilli</taxon>
        <taxon>Bacillales</taxon>
        <taxon>Bacillaceae</taxon>
        <taxon>Alkalicoccobacillus</taxon>
    </lineage>
</organism>
<reference evidence="1 2" key="1">
    <citation type="submission" date="2023-07" db="EMBL/GenBank/DDBJ databases">
        <title>Genomic Encyclopedia of Type Strains, Phase IV (KMG-IV): sequencing the most valuable type-strain genomes for metagenomic binning, comparative biology and taxonomic classification.</title>
        <authorList>
            <person name="Goeker M."/>
        </authorList>
    </citation>
    <scope>NUCLEOTIDE SEQUENCE [LARGE SCALE GENOMIC DNA]</scope>
    <source>
        <strain evidence="1 2">DSM 19154</strain>
    </source>
</reference>
<gene>
    <name evidence="1" type="ORF">J2S05_000138</name>
</gene>
<evidence type="ECO:0000313" key="2">
    <source>
        <dbReference type="Proteomes" id="UP001225034"/>
    </source>
</evidence>
<comment type="caution">
    <text evidence="1">The sequence shown here is derived from an EMBL/GenBank/DDBJ whole genome shotgun (WGS) entry which is preliminary data.</text>
</comment>
<evidence type="ECO:0000313" key="1">
    <source>
        <dbReference type="EMBL" id="MDQ0205364.1"/>
    </source>
</evidence>
<keyword evidence="2" id="KW-1185">Reference proteome</keyword>